<organism evidence="5 6">
    <name type="scientific">Corynebacterium marinum DSM 44953</name>
    <dbReference type="NCBI Taxonomy" id="1224162"/>
    <lineage>
        <taxon>Bacteria</taxon>
        <taxon>Bacillati</taxon>
        <taxon>Actinomycetota</taxon>
        <taxon>Actinomycetes</taxon>
        <taxon>Mycobacteriales</taxon>
        <taxon>Corynebacteriaceae</taxon>
        <taxon>Corynebacterium</taxon>
    </lineage>
</organism>
<dbReference type="OrthoDB" id="9809878at2"/>
<dbReference type="STRING" id="1224162.B840_12085"/>
<evidence type="ECO:0000256" key="1">
    <source>
        <dbReference type="ARBA" id="ARBA00023125"/>
    </source>
</evidence>
<dbReference type="NCBIfam" id="TIGR00621">
    <property type="entry name" value="ssb"/>
    <property type="match status" value="1"/>
</dbReference>
<dbReference type="EMBL" id="CP007790">
    <property type="protein sequence ID" value="AJK69985.1"/>
    <property type="molecule type" value="Genomic_DNA"/>
</dbReference>
<dbReference type="InterPro" id="IPR012340">
    <property type="entry name" value="NA-bd_OB-fold"/>
</dbReference>
<evidence type="ECO:0000313" key="5">
    <source>
        <dbReference type="EMBL" id="AJK69985.1"/>
    </source>
</evidence>
<dbReference type="GO" id="GO:0009295">
    <property type="term" value="C:nucleoid"/>
    <property type="evidence" value="ECO:0007669"/>
    <property type="project" value="TreeGrafter"/>
</dbReference>
<gene>
    <name evidence="5" type="primary">ssb</name>
    <name evidence="5" type="ORF">B840_12085</name>
</gene>
<feature type="region of interest" description="Disordered" evidence="4">
    <location>
        <begin position="122"/>
        <end position="211"/>
    </location>
</feature>
<evidence type="ECO:0000256" key="2">
    <source>
        <dbReference type="HAMAP-Rule" id="MF_00984"/>
    </source>
</evidence>
<evidence type="ECO:0000256" key="3">
    <source>
        <dbReference type="RuleBase" id="RU000524"/>
    </source>
</evidence>
<evidence type="ECO:0000313" key="6">
    <source>
        <dbReference type="Proteomes" id="UP000031928"/>
    </source>
</evidence>
<dbReference type="InterPro" id="IPR011344">
    <property type="entry name" value="ssDNA-bd"/>
</dbReference>
<protein>
    <recommendedName>
        <fullName evidence="2 3">Single-stranded DNA-binding protein</fullName>
        <shortName evidence="2">SSB</shortName>
    </recommendedName>
</protein>
<keyword evidence="6" id="KW-1185">Reference proteome</keyword>
<dbReference type="PROSITE" id="PS50935">
    <property type="entry name" value="SSB"/>
    <property type="match status" value="1"/>
</dbReference>
<proteinExistence type="inferred from homology"/>
<dbReference type="CDD" id="cd04496">
    <property type="entry name" value="SSB_OBF"/>
    <property type="match status" value="1"/>
</dbReference>
<dbReference type="PANTHER" id="PTHR10302">
    <property type="entry name" value="SINGLE-STRANDED DNA-BINDING PROTEIN"/>
    <property type="match status" value="1"/>
</dbReference>
<accession>A0A0B6TWN0</accession>
<reference evidence="5 6" key="1">
    <citation type="submission" date="2014-05" db="EMBL/GenBank/DDBJ databases">
        <title>Complete genome sequence of Corynebacterium marinum DSM 44953.</title>
        <authorList>
            <person name="Schaffert L."/>
            <person name="Albersmeier A."/>
            <person name="Kalinowski J."/>
            <person name="Ruckert C."/>
        </authorList>
    </citation>
    <scope>NUCLEOTIDE SEQUENCE [LARGE SCALE GENOMIC DNA]</scope>
    <source>
        <strain evidence="5 6">DSM 44953</strain>
    </source>
</reference>
<dbReference type="RefSeq" id="WP_042622309.1">
    <property type="nucleotide sequence ID" value="NZ_CP007790.1"/>
</dbReference>
<dbReference type="GO" id="GO:0006260">
    <property type="term" value="P:DNA replication"/>
    <property type="evidence" value="ECO:0007669"/>
    <property type="project" value="InterPro"/>
</dbReference>
<comment type="caution">
    <text evidence="2">Lacks conserved residue(s) required for the propagation of feature annotation.</text>
</comment>
<dbReference type="InterPro" id="IPR000424">
    <property type="entry name" value="Primosome_PriB/ssb"/>
</dbReference>
<dbReference type="Gene3D" id="2.40.50.140">
    <property type="entry name" value="Nucleic acid-binding proteins"/>
    <property type="match status" value="1"/>
</dbReference>
<dbReference type="NCBIfam" id="NF005851">
    <property type="entry name" value="PRK07772.1"/>
    <property type="match status" value="1"/>
</dbReference>
<name>A0A0B6TWN0_9CORY</name>
<dbReference type="GO" id="GO:0003697">
    <property type="term" value="F:single-stranded DNA binding"/>
    <property type="evidence" value="ECO:0007669"/>
    <property type="project" value="UniProtKB-UniRule"/>
</dbReference>
<dbReference type="SUPFAM" id="SSF50249">
    <property type="entry name" value="Nucleic acid-binding proteins"/>
    <property type="match status" value="1"/>
</dbReference>
<dbReference type="HOGENOM" id="CLU_078758_1_0_11"/>
<feature type="compositionally biased region" description="Low complexity" evidence="4">
    <location>
        <begin position="158"/>
        <end position="172"/>
    </location>
</feature>
<dbReference type="KEGG" id="cmq:B840_12085"/>
<dbReference type="HAMAP" id="MF_00984">
    <property type="entry name" value="SSB"/>
    <property type="match status" value="1"/>
</dbReference>
<dbReference type="PANTHER" id="PTHR10302:SF27">
    <property type="entry name" value="SINGLE-STRANDED DNA-BINDING PROTEIN"/>
    <property type="match status" value="1"/>
</dbReference>
<feature type="compositionally biased region" description="Gly residues" evidence="4">
    <location>
        <begin position="125"/>
        <end position="138"/>
    </location>
</feature>
<dbReference type="Proteomes" id="UP000031928">
    <property type="component" value="Chromosome"/>
</dbReference>
<comment type="subunit">
    <text evidence="2">Homotetramer.</text>
</comment>
<dbReference type="Pfam" id="PF00436">
    <property type="entry name" value="SSB"/>
    <property type="match status" value="1"/>
</dbReference>
<feature type="compositionally biased region" description="Low complexity" evidence="4">
    <location>
        <begin position="180"/>
        <end position="198"/>
    </location>
</feature>
<keyword evidence="1 2" id="KW-0238">DNA-binding</keyword>
<sequence length="211" mass="22274">MAIGDTPITVIGNVVADPELRFTPSGAAVANFRIASTPRVYNKDTGQYEDGEALFLTCNVWRQAAENVAESLSKGMRVIVNGRLKQRSYQTKEGEQRTVFEIEVDEVGPSLKFASATVNRKAREGGGFGGGGNFGGGQPQQPQSPPQQMQGGFGGQQQGNQAPPQQQPQRQQGGFGGQQGNQPQQMPANDPWGSAPPAGGFGGGAEDEPPF</sequence>
<dbReference type="AlphaFoldDB" id="A0A0B6TWN0"/>
<evidence type="ECO:0000256" key="4">
    <source>
        <dbReference type="SAM" id="MobiDB-lite"/>
    </source>
</evidence>